<dbReference type="EMBL" id="BPWL01000001">
    <property type="protein sequence ID" value="GJJ05981.1"/>
    <property type="molecule type" value="Genomic_DNA"/>
</dbReference>
<dbReference type="Proteomes" id="UP001050691">
    <property type="component" value="Unassembled WGS sequence"/>
</dbReference>
<dbReference type="InterPro" id="IPR013083">
    <property type="entry name" value="Znf_RING/FYVE/PHD"/>
</dbReference>
<dbReference type="SMART" id="SM00184">
    <property type="entry name" value="RING"/>
    <property type="match status" value="1"/>
</dbReference>
<dbReference type="Pfam" id="PF13923">
    <property type="entry name" value="zf-C3HC4_2"/>
    <property type="match status" value="1"/>
</dbReference>
<evidence type="ECO:0000259" key="4">
    <source>
        <dbReference type="PROSITE" id="PS50089"/>
    </source>
</evidence>
<dbReference type="Gene3D" id="3.30.40.10">
    <property type="entry name" value="Zinc/RING finger domain, C3HC4 (zinc finger)"/>
    <property type="match status" value="1"/>
</dbReference>
<protein>
    <recommendedName>
        <fullName evidence="4">RING-type domain-containing protein</fullName>
    </recommendedName>
</protein>
<keyword evidence="1" id="KW-0479">Metal-binding</keyword>
<sequence>MLSAYLSTLKRNFYAIIEENTSMHEVAACAAGHEEEETSPPESVKEEETVEELEARVKELEETIARDIKVAEQIASKLKKLKEEVLECTVCRDMIENPQLLSCGHSACYRCLRNWWTRLPAQYGGAEMIDTEAEDDTDEDPIVGDERNPDAEEITPKSHPRRRHIFPSAVNREKVCPCCNQVVNYRPVPDFQLCDIVETLNKDLAPLPSHIQVRKDARLTRRSDLWHGIFHPENQQGQPMLILPALLEPLPAPPPRHPDPILNHFAQEQYRRVVEDAVARQETVRARAYEDGRMRGILETRARRDRAEARQAAVMDHQIQEHGFAPANPLVVPREALGRDVPNVVQLRQDIPPNLPVVDILPPPVEDPAPV</sequence>
<feature type="compositionally biased region" description="Acidic residues" evidence="3">
    <location>
        <begin position="132"/>
        <end position="143"/>
    </location>
</feature>
<evidence type="ECO:0000313" key="5">
    <source>
        <dbReference type="EMBL" id="GJJ05981.1"/>
    </source>
</evidence>
<gene>
    <name evidence="5" type="ORF">Clacol_000168</name>
</gene>
<name>A0AAV4ZZ17_9AGAM</name>
<keyword evidence="2" id="KW-0175">Coiled coil</keyword>
<evidence type="ECO:0000256" key="1">
    <source>
        <dbReference type="PROSITE-ProRule" id="PRU00175"/>
    </source>
</evidence>
<proteinExistence type="predicted"/>
<reference evidence="5" key="1">
    <citation type="submission" date="2021-10" db="EMBL/GenBank/DDBJ databases">
        <title>De novo Genome Assembly of Clathrus columnatus (Basidiomycota, Fungi) Using Illumina and Nanopore Sequence Data.</title>
        <authorList>
            <person name="Ogiso-Tanaka E."/>
            <person name="Itagaki H."/>
            <person name="Hosoya T."/>
            <person name="Hosaka K."/>
        </authorList>
    </citation>
    <scope>NUCLEOTIDE SEQUENCE</scope>
    <source>
        <strain evidence="5">MO-923</strain>
    </source>
</reference>
<dbReference type="PROSITE" id="PS50089">
    <property type="entry name" value="ZF_RING_2"/>
    <property type="match status" value="1"/>
</dbReference>
<dbReference type="SUPFAM" id="SSF57850">
    <property type="entry name" value="RING/U-box"/>
    <property type="match status" value="1"/>
</dbReference>
<feature type="compositionally biased region" description="Basic and acidic residues" evidence="3">
    <location>
        <begin position="144"/>
        <end position="156"/>
    </location>
</feature>
<evidence type="ECO:0000256" key="2">
    <source>
        <dbReference type="SAM" id="Coils"/>
    </source>
</evidence>
<keyword evidence="1" id="KW-0862">Zinc</keyword>
<dbReference type="GO" id="GO:0008270">
    <property type="term" value="F:zinc ion binding"/>
    <property type="evidence" value="ECO:0007669"/>
    <property type="project" value="UniProtKB-KW"/>
</dbReference>
<feature type="region of interest" description="Disordered" evidence="3">
    <location>
        <begin position="132"/>
        <end position="161"/>
    </location>
</feature>
<feature type="domain" description="RING-type" evidence="4">
    <location>
        <begin position="88"/>
        <end position="115"/>
    </location>
</feature>
<comment type="caution">
    <text evidence="5">The sequence shown here is derived from an EMBL/GenBank/DDBJ whole genome shotgun (WGS) entry which is preliminary data.</text>
</comment>
<evidence type="ECO:0000313" key="6">
    <source>
        <dbReference type="Proteomes" id="UP001050691"/>
    </source>
</evidence>
<accession>A0AAV4ZZ17</accession>
<organism evidence="5 6">
    <name type="scientific">Clathrus columnatus</name>
    <dbReference type="NCBI Taxonomy" id="1419009"/>
    <lineage>
        <taxon>Eukaryota</taxon>
        <taxon>Fungi</taxon>
        <taxon>Dikarya</taxon>
        <taxon>Basidiomycota</taxon>
        <taxon>Agaricomycotina</taxon>
        <taxon>Agaricomycetes</taxon>
        <taxon>Phallomycetidae</taxon>
        <taxon>Phallales</taxon>
        <taxon>Clathraceae</taxon>
        <taxon>Clathrus</taxon>
    </lineage>
</organism>
<dbReference type="InterPro" id="IPR001841">
    <property type="entry name" value="Znf_RING"/>
</dbReference>
<keyword evidence="6" id="KW-1185">Reference proteome</keyword>
<feature type="coiled-coil region" evidence="2">
    <location>
        <begin position="43"/>
        <end position="70"/>
    </location>
</feature>
<keyword evidence="1" id="KW-0863">Zinc-finger</keyword>
<evidence type="ECO:0000256" key="3">
    <source>
        <dbReference type="SAM" id="MobiDB-lite"/>
    </source>
</evidence>
<dbReference type="AlphaFoldDB" id="A0AAV4ZZ17"/>